<dbReference type="PROSITE" id="PS50011">
    <property type="entry name" value="PROTEIN_KINASE_DOM"/>
    <property type="match status" value="1"/>
</dbReference>
<evidence type="ECO:0000313" key="8">
    <source>
        <dbReference type="EMBL" id="THG10685.1"/>
    </source>
</evidence>
<evidence type="ECO:0000256" key="2">
    <source>
        <dbReference type="ARBA" id="ARBA00022692"/>
    </source>
</evidence>
<keyword evidence="5" id="KW-0472">Membrane</keyword>
<dbReference type="PANTHER" id="PTHR47974:SF3">
    <property type="entry name" value="RECEPTOR-LIKE SERINE_THREONINE-PROTEIN KINASE"/>
    <property type="match status" value="1"/>
</dbReference>
<dbReference type="Gene3D" id="1.10.510.10">
    <property type="entry name" value="Transferase(Phosphotransferase) domain 1"/>
    <property type="match status" value="2"/>
</dbReference>
<evidence type="ECO:0000256" key="6">
    <source>
        <dbReference type="SAM" id="MobiDB-lite"/>
    </source>
</evidence>
<feature type="region of interest" description="Disordered" evidence="6">
    <location>
        <begin position="227"/>
        <end position="271"/>
    </location>
</feature>
<organism evidence="8 9">
    <name type="scientific">Camellia sinensis var. sinensis</name>
    <name type="common">China tea</name>
    <dbReference type="NCBI Taxonomy" id="542762"/>
    <lineage>
        <taxon>Eukaryota</taxon>
        <taxon>Viridiplantae</taxon>
        <taxon>Streptophyta</taxon>
        <taxon>Embryophyta</taxon>
        <taxon>Tracheophyta</taxon>
        <taxon>Spermatophyta</taxon>
        <taxon>Magnoliopsida</taxon>
        <taxon>eudicotyledons</taxon>
        <taxon>Gunneridae</taxon>
        <taxon>Pentapetalae</taxon>
        <taxon>asterids</taxon>
        <taxon>Ericales</taxon>
        <taxon>Theaceae</taxon>
        <taxon>Camellia</taxon>
    </lineage>
</organism>
<dbReference type="PROSITE" id="PS00108">
    <property type="entry name" value="PROTEIN_KINASE_ST"/>
    <property type="match status" value="1"/>
</dbReference>
<dbReference type="GO" id="GO:0005524">
    <property type="term" value="F:ATP binding"/>
    <property type="evidence" value="ECO:0007669"/>
    <property type="project" value="InterPro"/>
</dbReference>
<feature type="domain" description="Protein kinase" evidence="7">
    <location>
        <begin position="1"/>
        <end position="344"/>
    </location>
</feature>
<evidence type="ECO:0000256" key="5">
    <source>
        <dbReference type="ARBA" id="ARBA00023136"/>
    </source>
</evidence>
<keyword evidence="9" id="KW-1185">Reference proteome</keyword>
<gene>
    <name evidence="8" type="ORF">TEA_010381</name>
</gene>
<evidence type="ECO:0000256" key="3">
    <source>
        <dbReference type="ARBA" id="ARBA00022729"/>
    </source>
</evidence>
<dbReference type="EMBL" id="SDRB02007770">
    <property type="protein sequence ID" value="THG10685.1"/>
    <property type="molecule type" value="Genomic_DNA"/>
</dbReference>
<dbReference type="InterPro" id="IPR008271">
    <property type="entry name" value="Ser/Thr_kinase_AS"/>
</dbReference>
<dbReference type="GO" id="GO:0016020">
    <property type="term" value="C:membrane"/>
    <property type="evidence" value="ECO:0007669"/>
    <property type="project" value="UniProtKB-SubCell"/>
</dbReference>
<name>A0A4S4E5Q7_CAMSN</name>
<keyword evidence="3" id="KW-0732">Signal</keyword>
<protein>
    <recommendedName>
        <fullName evidence="7">Protein kinase domain-containing protein</fullName>
    </recommendedName>
</protein>
<dbReference type="Pfam" id="PF00069">
    <property type="entry name" value="Pkinase"/>
    <property type="match status" value="1"/>
</dbReference>
<evidence type="ECO:0000256" key="4">
    <source>
        <dbReference type="ARBA" id="ARBA00022989"/>
    </source>
</evidence>
<dbReference type="InterPro" id="IPR011009">
    <property type="entry name" value="Kinase-like_dom_sf"/>
</dbReference>
<sequence>MGGWHIFAVIGFKRFTYNELKQVTRGFRDEVGRGGGGVVYKGYCQIVEWRQSSDSEKLIKERFQIVVGTAKGLAYLHEECLEWVLHCDIKPQNVLLDSNYQPKVTNFGLSKLLNRGGGGSSSDVDVYSYRVMMLEMVTGKSPTSAGEMEQRRLVKWVRENVSTGAAIESWIEEIVDPMISGKYDVPRMQILVAVTLKCVEEDKNVAMDQFRDEGMVKELQKIQRQIDWKEDEEEGWRRREGEENGGGGGGRRRTGGGIFTGGGGGGGGGGAGGDGDGAVTITGAATIAGAATTGGGEATAVVISSPPLSFSLSPPLSLLLSSLLSSLPLPLPSSSFLLSLCLYLRIRAIFRATDSSYQSFSFS</sequence>
<dbReference type="STRING" id="542762.A0A4S4E5Q7"/>
<keyword evidence="4" id="KW-1133">Transmembrane helix</keyword>
<feature type="compositionally biased region" description="Gly residues" evidence="6">
    <location>
        <begin position="244"/>
        <end position="271"/>
    </location>
</feature>
<reference evidence="8 9" key="1">
    <citation type="journal article" date="2018" name="Proc. Natl. Acad. Sci. U.S.A.">
        <title>Draft genome sequence of Camellia sinensis var. sinensis provides insights into the evolution of the tea genome and tea quality.</title>
        <authorList>
            <person name="Wei C."/>
            <person name="Yang H."/>
            <person name="Wang S."/>
            <person name="Zhao J."/>
            <person name="Liu C."/>
            <person name="Gao L."/>
            <person name="Xia E."/>
            <person name="Lu Y."/>
            <person name="Tai Y."/>
            <person name="She G."/>
            <person name="Sun J."/>
            <person name="Cao H."/>
            <person name="Tong W."/>
            <person name="Gao Q."/>
            <person name="Li Y."/>
            <person name="Deng W."/>
            <person name="Jiang X."/>
            <person name="Wang W."/>
            <person name="Chen Q."/>
            <person name="Zhang S."/>
            <person name="Li H."/>
            <person name="Wu J."/>
            <person name="Wang P."/>
            <person name="Li P."/>
            <person name="Shi C."/>
            <person name="Zheng F."/>
            <person name="Jian J."/>
            <person name="Huang B."/>
            <person name="Shan D."/>
            <person name="Shi M."/>
            <person name="Fang C."/>
            <person name="Yue Y."/>
            <person name="Li F."/>
            <person name="Li D."/>
            <person name="Wei S."/>
            <person name="Han B."/>
            <person name="Jiang C."/>
            <person name="Yin Y."/>
            <person name="Xia T."/>
            <person name="Zhang Z."/>
            <person name="Bennetzen J.L."/>
            <person name="Zhao S."/>
            <person name="Wan X."/>
        </authorList>
    </citation>
    <scope>NUCLEOTIDE SEQUENCE [LARGE SCALE GENOMIC DNA]</scope>
    <source>
        <strain evidence="9">cv. Shuchazao</strain>
        <tissue evidence="8">Leaf</tissue>
    </source>
</reference>
<dbReference type="Proteomes" id="UP000306102">
    <property type="component" value="Unassembled WGS sequence"/>
</dbReference>
<comment type="subcellular location">
    <subcellularLocation>
        <location evidence="1">Membrane</location>
        <topology evidence="1">Single-pass membrane protein</topology>
    </subcellularLocation>
</comment>
<dbReference type="AlphaFoldDB" id="A0A4S4E5Q7"/>
<evidence type="ECO:0000313" key="9">
    <source>
        <dbReference type="Proteomes" id="UP000306102"/>
    </source>
</evidence>
<dbReference type="GO" id="GO:0004672">
    <property type="term" value="F:protein kinase activity"/>
    <property type="evidence" value="ECO:0007669"/>
    <property type="project" value="InterPro"/>
</dbReference>
<keyword evidence="2" id="KW-0812">Transmembrane</keyword>
<dbReference type="PANTHER" id="PTHR47974">
    <property type="entry name" value="OS07G0415500 PROTEIN"/>
    <property type="match status" value="1"/>
</dbReference>
<evidence type="ECO:0000259" key="7">
    <source>
        <dbReference type="PROSITE" id="PS50011"/>
    </source>
</evidence>
<accession>A0A4S4E5Q7</accession>
<evidence type="ECO:0000256" key="1">
    <source>
        <dbReference type="ARBA" id="ARBA00004167"/>
    </source>
</evidence>
<comment type="caution">
    <text evidence="8">The sequence shown here is derived from an EMBL/GenBank/DDBJ whole genome shotgun (WGS) entry which is preliminary data.</text>
</comment>
<dbReference type="SMART" id="SM00220">
    <property type="entry name" value="S_TKc"/>
    <property type="match status" value="1"/>
</dbReference>
<proteinExistence type="predicted"/>
<dbReference type="InterPro" id="IPR000719">
    <property type="entry name" value="Prot_kinase_dom"/>
</dbReference>
<dbReference type="SUPFAM" id="SSF56112">
    <property type="entry name" value="Protein kinase-like (PK-like)"/>
    <property type="match status" value="1"/>
</dbReference>